<dbReference type="Gene3D" id="1.25.10.10">
    <property type="entry name" value="Leucine-rich Repeat Variant"/>
    <property type="match status" value="1"/>
</dbReference>
<comment type="subcellular location">
    <subcellularLocation>
        <location evidence="1">Nucleus</location>
    </subcellularLocation>
</comment>
<reference evidence="6 7" key="1">
    <citation type="submission" date="2016-07" db="EMBL/GenBank/DDBJ databases">
        <title>Pervasive Adenine N6-methylation of Active Genes in Fungi.</title>
        <authorList>
            <consortium name="DOE Joint Genome Institute"/>
            <person name="Mondo S.J."/>
            <person name="Dannebaum R.O."/>
            <person name="Kuo R.C."/>
            <person name="Labutti K."/>
            <person name="Haridas S."/>
            <person name="Kuo A."/>
            <person name="Salamov A."/>
            <person name="Ahrendt S.R."/>
            <person name="Lipzen A."/>
            <person name="Sullivan W."/>
            <person name="Andreopoulos W.B."/>
            <person name="Clum A."/>
            <person name="Lindquist E."/>
            <person name="Daum C."/>
            <person name="Ramamoorthy G.K."/>
            <person name="Gryganskyi A."/>
            <person name="Culley D."/>
            <person name="Magnuson J.K."/>
            <person name="James T.Y."/>
            <person name="O'Malley M.A."/>
            <person name="Stajich J.E."/>
            <person name="Spatafora J.W."/>
            <person name="Visel A."/>
            <person name="Grigoriev I.V."/>
        </authorList>
    </citation>
    <scope>NUCLEOTIDE SEQUENCE [LARGE SCALE GENOMIC DNA]</scope>
    <source>
        <strain evidence="6 7">JEL800</strain>
    </source>
</reference>
<comment type="caution">
    <text evidence="6">The sequence shown here is derived from an EMBL/GenBank/DDBJ whole genome shotgun (WGS) entry which is preliminary data.</text>
</comment>
<proteinExistence type="predicted"/>
<dbReference type="GO" id="GO:0006606">
    <property type="term" value="P:protein import into nucleus"/>
    <property type="evidence" value="ECO:0007669"/>
    <property type="project" value="TreeGrafter"/>
</dbReference>
<dbReference type="Pfam" id="PF03810">
    <property type="entry name" value="IBN_N"/>
    <property type="match status" value="1"/>
</dbReference>
<evidence type="ECO:0000256" key="1">
    <source>
        <dbReference type="ARBA" id="ARBA00004123"/>
    </source>
</evidence>
<dbReference type="InterPro" id="IPR016024">
    <property type="entry name" value="ARM-type_fold"/>
</dbReference>
<keyword evidence="3" id="KW-0653">Protein transport</keyword>
<keyword evidence="2" id="KW-0813">Transport</keyword>
<evidence type="ECO:0000256" key="2">
    <source>
        <dbReference type="ARBA" id="ARBA00022448"/>
    </source>
</evidence>
<dbReference type="InterPro" id="IPR001494">
    <property type="entry name" value="Importin-beta_N"/>
</dbReference>
<evidence type="ECO:0000313" key="7">
    <source>
        <dbReference type="Proteomes" id="UP000193642"/>
    </source>
</evidence>
<accession>A0A1Y2D309</accession>
<feature type="domain" description="Importin N-terminal" evidence="5">
    <location>
        <begin position="28"/>
        <end position="104"/>
    </location>
</feature>
<dbReference type="InterPro" id="IPR011989">
    <property type="entry name" value="ARM-like"/>
</dbReference>
<dbReference type="SMART" id="SM00913">
    <property type="entry name" value="IBN_N"/>
    <property type="match status" value="1"/>
</dbReference>
<keyword evidence="7" id="KW-1185">Reference proteome</keyword>
<sequence>MNPTTTAAVAESLNAVLAATDNASRANAESMLVALSQQQGYPECLADIAMNQNAPVHLRQSAGVNLKNYIDKHWSSRELGFVGPEPSVQAKAFVKAAVLAGLSDSQSRIRVLMAATATKIVNIEDLESWPELFTSLMSNLKSGSPDQIHGALRVISSFVDDISETQFSQIAPVLLPQVFEIFANKGFNPRVRSRAISVFRKFLETLHNVERLNPTVVKQYLEPQLLAWMQLIQQILAPMDMSNEQIIFKTEIFYTLEYLVTKFPAAMKPYFSESFQLVWRTATALYPIFKATIITTTDGVDAVEEVDTDGDVMGINSLLFNVFAILGVGAESKHMDGVFAGEGGSASAFIKELVEVGVSYAQISDGQIESWESDLNTFIQEEEETAPSFTMRYAVTMLFDQLTARHSARFIQSLLGAVMVLFANAKKAREQGDANWWRILESCIYCMCTSQEAIIEAVKSGKVSFDFDGFFGHVIQDCIKCAACPILQSRALVFTSIFSAFIPTEQMPQYINAMATSLTSNFALPCRIGAVRSLMKLAAKPEMVPHFSQSIGSILENVCAMIPSATEDLLLLLLESLLPLVKIDEVLVTKFEANLIPLLVSVWTRDPDDNLVNVCVMNVFTVLSKNKLMFEALQNRLLPPLCTSISDASLMANQPGVYGSALMLLGVLIRGSSAPLPAPYMTTVFPPLIQAMLHSEDNSILQEGQDCLQSIILKDMSAVVQWTDGTKNGLGYVLDVIARLLNPQSDQSSCLFLGSLVTSVIQKGGESVTPILPNLLTAIVHRLSTATYTQLIETLLLVFANLILQHGSPTIITFLSGMTTPEGNNGLELFLRMWSENYFECMGFYNVKLNAAALTRLMMESGNDERVQRVLVKGHLKPTSVIVTRSRSKNAPDQYEMIPFPAKAIMLILADYQQNRESAMKGDKGGVDELTGDTIDTEEDSGDWDDLEEQGFDDFGFGNGDWADNNDEAEETTDPELINKEVYDLNMTEYLGTFVKHYASNSRDTFNVIANQMLDNGEKKILASIMA</sequence>
<dbReference type="PANTHER" id="PTHR10997:SF9">
    <property type="entry name" value="IMPORTIN-9"/>
    <property type="match status" value="1"/>
</dbReference>
<dbReference type="AlphaFoldDB" id="A0A1Y2D309"/>
<dbReference type="PROSITE" id="PS50166">
    <property type="entry name" value="IMPORTIN_B_NT"/>
    <property type="match status" value="1"/>
</dbReference>
<evidence type="ECO:0000256" key="3">
    <source>
        <dbReference type="ARBA" id="ARBA00022927"/>
    </source>
</evidence>
<dbReference type="OrthoDB" id="431626at2759"/>
<dbReference type="Proteomes" id="UP000193642">
    <property type="component" value="Unassembled WGS sequence"/>
</dbReference>
<dbReference type="PANTHER" id="PTHR10997">
    <property type="entry name" value="IMPORTIN-7, 8, 11"/>
    <property type="match status" value="1"/>
</dbReference>
<dbReference type="Pfam" id="PF25018">
    <property type="entry name" value="HEAT_IPO9_c"/>
    <property type="match status" value="1"/>
</dbReference>
<gene>
    <name evidence="6" type="ORF">BCR33DRAFT_711037</name>
</gene>
<dbReference type="EMBL" id="MCGO01000001">
    <property type="protein sequence ID" value="ORY53662.1"/>
    <property type="molecule type" value="Genomic_DNA"/>
</dbReference>
<evidence type="ECO:0000313" key="6">
    <source>
        <dbReference type="EMBL" id="ORY53662.1"/>
    </source>
</evidence>
<dbReference type="GO" id="GO:0005829">
    <property type="term" value="C:cytosol"/>
    <property type="evidence" value="ECO:0007669"/>
    <property type="project" value="TreeGrafter"/>
</dbReference>
<dbReference type="SUPFAM" id="SSF48371">
    <property type="entry name" value="ARM repeat"/>
    <property type="match status" value="1"/>
</dbReference>
<name>A0A1Y2D309_9FUNG</name>
<organism evidence="6 7">
    <name type="scientific">Rhizoclosmatium globosum</name>
    <dbReference type="NCBI Taxonomy" id="329046"/>
    <lineage>
        <taxon>Eukaryota</taxon>
        <taxon>Fungi</taxon>
        <taxon>Fungi incertae sedis</taxon>
        <taxon>Chytridiomycota</taxon>
        <taxon>Chytridiomycota incertae sedis</taxon>
        <taxon>Chytridiomycetes</taxon>
        <taxon>Chytridiales</taxon>
        <taxon>Chytriomycetaceae</taxon>
        <taxon>Rhizoclosmatium</taxon>
    </lineage>
</organism>
<evidence type="ECO:0000256" key="4">
    <source>
        <dbReference type="ARBA" id="ARBA00023242"/>
    </source>
</evidence>
<protein>
    <submittedName>
        <fullName evidence="6">ARM repeat-containing protein</fullName>
    </submittedName>
</protein>
<evidence type="ECO:0000259" key="5">
    <source>
        <dbReference type="PROSITE" id="PS50166"/>
    </source>
</evidence>
<dbReference type="GO" id="GO:0031267">
    <property type="term" value="F:small GTPase binding"/>
    <property type="evidence" value="ECO:0007669"/>
    <property type="project" value="InterPro"/>
</dbReference>
<dbReference type="STRING" id="329046.A0A1Y2D309"/>
<dbReference type="InterPro" id="IPR056840">
    <property type="entry name" value="HEAT_IPO9_central"/>
</dbReference>
<keyword evidence="4" id="KW-0539">Nucleus</keyword>
<dbReference type="GO" id="GO:0005635">
    <property type="term" value="C:nuclear envelope"/>
    <property type="evidence" value="ECO:0007669"/>
    <property type="project" value="TreeGrafter"/>
</dbReference>